<accession>A0A0B6Z7W9</accession>
<dbReference type="EMBL" id="HACG01017161">
    <property type="protein sequence ID" value="CEK64026.1"/>
    <property type="molecule type" value="Transcribed_RNA"/>
</dbReference>
<feature type="non-terminal residue" evidence="3">
    <location>
        <position position="371"/>
    </location>
</feature>
<proteinExistence type="inferred from homology"/>
<dbReference type="AlphaFoldDB" id="A0A0B6Z7W9"/>
<dbReference type="PANTHER" id="PTHR10656">
    <property type="entry name" value="CELL FATE DETERMINING PROTEIN MAB21-RELATED"/>
    <property type="match status" value="1"/>
</dbReference>
<dbReference type="Pfam" id="PF03281">
    <property type="entry name" value="Mab-21"/>
    <property type="match status" value="1"/>
</dbReference>
<feature type="domain" description="Mab-21-like nucleotidyltransferase" evidence="2">
    <location>
        <begin position="17"/>
        <end position="154"/>
    </location>
</feature>
<feature type="non-terminal residue" evidence="3">
    <location>
        <position position="1"/>
    </location>
</feature>
<gene>
    <name evidence="3" type="primary">ORF50413</name>
</gene>
<evidence type="ECO:0000259" key="2">
    <source>
        <dbReference type="Pfam" id="PF03281"/>
    </source>
</evidence>
<dbReference type="Gene3D" id="3.30.460.90">
    <property type="match status" value="1"/>
</dbReference>
<dbReference type="PANTHER" id="PTHR10656:SF42">
    <property type="entry name" value="CYCLIC GMP-AMP SYNTHASE-LIKE PROTEIN-RELATED"/>
    <property type="match status" value="1"/>
</dbReference>
<evidence type="ECO:0000313" key="3">
    <source>
        <dbReference type="EMBL" id="CEK64026.1"/>
    </source>
</evidence>
<dbReference type="InterPro" id="IPR046903">
    <property type="entry name" value="Mab-21-like_nuc_Trfase"/>
</dbReference>
<protein>
    <recommendedName>
        <fullName evidence="2">Mab-21-like nucleotidyltransferase domain-containing protein</fullName>
    </recommendedName>
</protein>
<sequence>LLKFTRFEGTGSAANGTVVGTVDRFDVLLMLNISGCSEISVLHNNFSEDVLPGHVIIGVKDCGNSKCSRKTCIQGLSSSYLIPHQVEDLVEDLVKKAVLKLHRDHKNKTARLPFKFQMSPSQKFVLSFDTRMLQELGLDVGEITVKFIPAVSIHVPQFGILPPLCVVPIRKNDTISNQESTYASNNFLSRIVRSQNNSDLMWEICTEKLKTIIIQSIENKFLLSGIRSYHRECLMILQALFSKGSGSNLLNKGEIDESILDTIVCFLFQESSPSSWALDNISDRISDCVHFLKSAYQNAWLPKYVIHNPHLVLKVPNLEIMFSLLSGRQHNMLAHVTNDTAMKVIQYIDQRLQETGLIRYVKPEFSSHMWE</sequence>
<reference evidence="3" key="1">
    <citation type="submission" date="2014-12" db="EMBL/GenBank/DDBJ databases">
        <title>Insight into the proteome of Arion vulgaris.</title>
        <authorList>
            <person name="Aradska J."/>
            <person name="Bulat T."/>
            <person name="Smidak R."/>
            <person name="Sarate P."/>
            <person name="Gangsoo J."/>
            <person name="Sialana F."/>
            <person name="Bilban M."/>
            <person name="Lubec G."/>
        </authorList>
    </citation>
    <scope>NUCLEOTIDE SEQUENCE</scope>
    <source>
        <tissue evidence="3">Skin</tissue>
    </source>
</reference>
<dbReference type="Gene3D" id="1.10.1410.40">
    <property type="match status" value="1"/>
</dbReference>
<organism evidence="3">
    <name type="scientific">Arion vulgaris</name>
    <dbReference type="NCBI Taxonomy" id="1028688"/>
    <lineage>
        <taxon>Eukaryota</taxon>
        <taxon>Metazoa</taxon>
        <taxon>Spiralia</taxon>
        <taxon>Lophotrochozoa</taxon>
        <taxon>Mollusca</taxon>
        <taxon>Gastropoda</taxon>
        <taxon>Heterobranchia</taxon>
        <taxon>Euthyneura</taxon>
        <taxon>Panpulmonata</taxon>
        <taxon>Eupulmonata</taxon>
        <taxon>Stylommatophora</taxon>
        <taxon>Helicina</taxon>
        <taxon>Arionoidea</taxon>
        <taxon>Arionidae</taxon>
        <taxon>Arion</taxon>
    </lineage>
</organism>
<name>A0A0B6Z7W9_9EUPU</name>
<comment type="similarity">
    <text evidence="1">Belongs to the mab-21 family.</text>
</comment>
<evidence type="ECO:0000256" key="1">
    <source>
        <dbReference type="ARBA" id="ARBA00008307"/>
    </source>
</evidence>